<evidence type="ECO:0000313" key="2">
    <source>
        <dbReference type="EMBL" id="MBP1968649.1"/>
    </source>
</evidence>
<evidence type="ECO:0000313" key="3">
    <source>
        <dbReference type="Proteomes" id="UP001519345"/>
    </source>
</evidence>
<name>A0ABS4IF48_9BACI</name>
<dbReference type="Proteomes" id="UP001519345">
    <property type="component" value="Unassembled WGS sequence"/>
</dbReference>
<protein>
    <recommendedName>
        <fullName evidence="4">LXG domain-containing protein</fullName>
    </recommendedName>
</protein>
<keyword evidence="3" id="KW-1185">Reference proteome</keyword>
<proteinExistence type="predicted"/>
<reference evidence="2 3" key="1">
    <citation type="submission" date="2021-03" db="EMBL/GenBank/DDBJ databases">
        <title>Genomic Encyclopedia of Type Strains, Phase IV (KMG-IV): sequencing the most valuable type-strain genomes for metagenomic binning, comparative biology and taxonomic classification.</title>
        <authorList>
            <person name="Goeker M."/>
        </authorList>
    </citation>
    <scope>NUCLEOTIDE SEQUENCE [LARGE SCALE GENOMIC DNA]</scope>
    <source>
        <strain evidence="2 3">DSM 25609</strain>
    </source>
</reference>
<keyword evidence="1" id="KW-0175">Coiled coil</keyword>
<sequence>MNEAFTLAKPDIHSDSVTATFDTDRNLVDLDVFEHQVLESMKYQAPAQIGEEIFNLVQNSGLDDFSEEDANSLEELSESYEELFELAKKRNEKLDDAREEINKYINMINEDGQMLNILGTSNPDLDDEIPSNINNMEELIFYNERYHDLKDKDENGDGDGDNSEEEQQKIENYEDALSELKGDHLDEFDKFRSTQSEINRLLFGTGPAAGSPDNFVPSSAMDYNDQMADIMGDINFEDFYIGEEAQEEIDKMENMILDTDFFNDIYNRIEILDEQFSPGQSMSEEDALNGGYYSRTVVELVDGFHKIIEDHEDAAANIKNTLRERYNGYRDDDAELLRSHLSDYDDSKELIEQEDGLEDLEEQADDQFSELWDIIGGAEDLANDQDNYDELADIISEYDAINGDDVDEDPGRLQFIKDAFNRFNEFLSFVQEFPESFRNQLYINEYIMANYGTSEPYSLDPTSGSYLYENKQAQFITYGHTIAGANYAAFIRDIAMVLFVVSLIDLVLFEGGFAGPLGFLRAVFQALGRTMIGITQLTEDDAYRWKPLKISGTIETDMALFLRIFMIMRSTAGDGYNNKKIRRLQGAITLDTDVQLDENPSYIKGKVKGDVDLLFIPAMTNLIPNENGNLSGNTYTIEKTKVYSY</sequence>
<evidence type="ECO:0008006" key="4">
    <source>
        <dbReference type="Google" id="ProtNLM"/>
    </source>
</evidence>
<dbReference type="RefSeq" id="WP_209461856.1">
    <property type="nucleotide sequence ID" value="NZ_CP110224.1"/>
</dbReference>
<gene>
    <name evidence="2" type="ORF">J2Z83_000741</name>
</gene>
<organism evidence="2 3">
    <name type="scientific">Virgibacillus natechei</name>
    <dbReference type="NCBI Taxonomy" id="1216297"/>
    <lineage>
        <taxon>Bacteria</taxon>
        <taxon>Bacillati</taxon>
        <taxon>Bacillota</taxon>
        <taxon>Bacilli</taxon>
        <taxon>Bacillales</taxon>
        <taxon>Bacillaceae</taxon>
        <taxon>Virgibacillus</taxon>
    </lineage>
</organism>
<dbReference type="EMBL" id="JAGGKX010000002">
    <property type="protein sequence ID" value="MBP1968649.1"/>
    <property type="molecule type" value="Genomic_DNA"/>
</dbReference>
<evidence type="ECO:0000256" key="1">
    <source>
        <dbReference type="SAM" id="Coils"/>
    </source>
</evidence>
<comment type="caution">
    <text evidence="2">The sequence shown here is derived from an EMBL/GenBank/DDBJ whole genome shotgun (WGS) entry which is preliminary data.</text>
</comment>
<feature type="coiled-coil region" evidence="1">
    <location>
        <begin position="70"/>
        <end position="107"/>
    </location>
</feature>
<accession>A0ABS4IF48</accession>